<gene>
    <name evidence="1" type="ORF">HNR72_005908</name>
</gene>
<evidence type="ECO:0000313" key="1">
    <source>
        <dbReference type="EMBL" id="MBB5814880.1"/>
    </source>
</evidence>
<name>A0AA89QFT4_STRCU</name>
<keyword evidence="2" id="KW-1185">Reference proteome</keyword>
<sequence>MNYRLHGGPSIPHSDLDYVIDLAVRGIQGEPGDGFEGIAHGRPPSQGRGALNAVSLPASRSLAGV</sequence>
<dbReference type="GeneID" id="93842333"/>
<organism evidence="1 2">
    <name type="scientific">Streptomyces collinus</name>
    <dbReference type="NCBI Taxonomy" id="42684"/>
    <lineage>
        <taxon>Bacteria</taxon>
        <taxon>Bacillati</taxon>
        <taxon>Actinomycetota</taxon>
        <taxon>Actinomycetes</taxon>
        <taxon>Kitasatosporales</taxon>
        <taxon>Streptomycetaceae</taxon>
        <taxon>Streptomyces</taxon>
    </lineage>
</organism>
<comment type="caution">
    <text evidence="1">The sequence shown here is derived from an EMBL/GenBank/DDBJ whole genome shotgun (WGS) entry which is preliminary data.</text>
</comment>
<accession>A0AA89QFT4</accession>
<proteinExistence type="predicted"/>
<reference evidence="1 2" key="1">
    <citation type="submission" date="2020-08" db="EMBL/GenBank/DDBJ databases">
        <title>Sequencing the genomes of 1000 actinobacteria strains.</title>
        <authorList>
            <person name="Klenk H.-P."/>
        </authorList>
    </citation>
    <scope>NUCLEOTIDE SEQUENCE [LARGE SCALE GENOMIC DNA]</scope>
    <source>
        <strain evidence="1 2">DSM 40129</strain>
    </source>
</reference>
<dbReference type="Proteomes" id="UP000579531">
    <property type="component" value="Unassembled WGS sequence"/>
</dbReference>
<evidence type="ECO:0000313" key="2">
    <source>
        <dbReference type="Proteomes" id="UP000579531"/>
    </source>
</evidence>
<protein>
    <submittedName>
        <fullName evidence="1">Uncharacterized protein</fullName>
    </submittedName>
</protein>
<dbReference type="EMBL" id="JACHLX010000001">
    <property type="protein sequence ID" value="MBB5814880.1"/>
    <property type="molecule type" value="Genomic_DNA"/>
</dbReference>
<dbReference type="AlphaFoldDB" id="A0AA89QFT4"/>
<dbReference type="RefSeq" id="WP_184851679.1">
    <property type="nucleotide sequence ID" value="NZ_BAABFE010000002.1"/>
</dbReference>